<reference evidence="6 7" key="1">
    <citation type="submission" date="2016-06" db="EMBL/GenBank/DDBJ databases">
        <title>The Draft Genome Sequence and Annotation of the Desert Woodrat Neotoma lepida.</title>
        <authorList>
            <person name="Campbell M."/>
            <person name="Oakeson K.F."/>
            <person name="Yandell M."/>
            <person name="Halpert J.R."/>
            <person name="Dearing D."/>
        </authorList>
    </citation>
    <scope>NUCLEOTIDE SEQUENCE [LARGE SCALE GENOMIC DNA]</scope>
    <source>
        <strain evidence="6">417</strain>
        <tissue evidence="6">Liver</tissue>
    </source>
</reference>
<dbReference type="GO" id="GO:0072540">
    <property type="term" value="P:T-helper 17 cell lineage commitment"/>
    <property type="evidence" value="ECO:0007669"/>
    <property type="project" value="TreeGrafter"/>
</dbReference>
<dbReference type="STRING" id="56216.A0A1A6HFJ5"/>
<evidence type="ECO:0000313" key="7">
    <source>
        <dbReference type="Proteomes" id="UP000092124"/>
    </source>
</evidence>
<proteinExistence type="predicted"/>
<feature type="domain" description="Ig-like" evidence="5">
    <location>
        <begin position="120"/>
        <end position="176"/>
    </location>
</feature>
<gene>
    <name evidence="6" type="ORF">A6R68_17140</name>
</gene>
<dbReference type="GO" id="GO:0032729">
    <property type="term" value="P:positive regulation of type II interferon production"/>
    <property type="evidence" value="ECO:0007669"/>
    <property type="project" value="TreeGrafter"/>
</dbReference>
<dbReference type="InterPro" id="IPR036179">
    <property type="entry name" value="Ig-like_dom_sf"/>
</dbReference>
<comment type="subcellular location">
    <subcellularLocation>
        <location evidence="1">Membrane</location>
    </subcellularLocation>
</comment>
<dbReference type="InterPro" id="IPR013783">
    <property type="entry name" value="Ig-like_fold"/>
</dbReference>
<dbReference type="InterPro" id="IPR015631">
    <property type="entry name" value="CD2/SLAM_rcpt"/>
</dbReference>
<keyword evidence="3" id="KW-0472">Membrane</keyword>
<evidence type="ECO:0000256" key="1">
    <source>
        <dbReference type="ARBA" id="ARBA00004370"/>
    </source>
</evidence>
<feature type="non-terminal residue" evidence="6">
    <location>
        <position position="1"/>
    </location>
</feature>
<dbReference type="EMBL" id="LZPO01034919">
    <property type="protein sequence ID" value="OBS76402.1"/>
    <property type="molecule type" value="Genomic_DNA"/>
</dbReference>
<protein>
    <recommendedName>
        <fullName evidence="5">Ig-like domain-containing protein</fullName>
    </recommendedName>
</protein>
<evidence type="ECO:0000256" key="4">
    <source>
        <dbReference type="ARBA" id="ARBA00023180"/>
    </source>
</evidence>
<accession>A0A1A6HFJ5</accession>
<dbReference type="InterPro" id="IPR013106">
    <property type="entry name" value="Ig_V-set"/>
</dbReference>
<comment type="caution">
    <text evidence="6">The sequence shown here is derived from an EMBL/GenBank/DDBJ whole genome shotgun (WGS) entry which is preliminary data.</text>
</comment>
<dbReference type="Pfam" id="PF07686">
    <property type="entry name" value="V-set"/>
    <property type="match status" value="1"/>
</dbReference>
<name>A0A1A6HFJ5_NEOLE</name>
<dbReference type="Gene3D" id="2.60.40.10">
    <property type="entry name" value="Immunoglobulins"/>
    <property type="match status" value="2"/>
</dbReference>
<evidence type="ECO:0000256" key="2">
    <source>
        <dbReference type="ARBA" id="ARBA00022729"/>
    </source>
</evidence>
<dbReference type="PANTHER" id="PTHR12080:SF16">
    <property type="entry name" value="SLAM FAMILY MEMBER 6"/>
    <property type="match status" value="1"/>
</dbReference>
<dbReference type="AlphaFoldDB" id="A0A1A6HFJ5"/>
<dbReference type="Proteomes" id="UP000092124">
    <property type="component" value="Unassembled WGS sequence"/>
</dbReference>
<dbReference type="OrthoDB" id="8963224at2759"/>
<dbReference type="PANTHER" id="PTHR12080">
    <property type="entry name" value="SIGNALING LYMPHOCYTIC ACTIVATION MOLECULE"/>
    <property type="match status" value="1"/>
</dbReference>
<evidence type="ECO:0000259" key="5">
    <source>
        <dbReference type="PROSITE" id="PS50835"/>
    </source>
</evidence>
<keyword evidence="2" id="KW-0732">Signal</keyword>
<organism evidence="6 7">
    <name type="scientific">Neotoma lepida</name>
    <name type="common">Desert woodrat</name>
    <dbReference type="NCBI Taxonomy" id="56216"/>
    <lineage>
        <taxon>Eukaryota</taxon>
        <taxon>Metazoa</taxon>
        <taxon>Chordata</taxon>
        <taxon>Craniata</taxon>
        <taxon>Vertebrata</taxon>
        <taxon>Euteleostomi</taxon>
        <taxon>Mammalia</taxon>
        <taxon>Eutheria</taxon>
        <taxon>Euarchontoglires</taxon>
        <taxon>Glires</taxon>
        <taxon>Rodentia</taxon>
        <taxon>Myomorpha</taxon>
        <taxon>Muroidea</taxon>
        <taxon>Cricetidae</taxon>
        <taxon>Neotominae</taxon>
        <taxon>Neotoma</taxon>
    </lineage>
</organism>
<dbReference type="InterPro" id="IPR007110">
    <property type="entry name" value="Ig-like_dom"/>
</dbReference>
<evidence type="ECO:0000256" key="3">
    <source>
        <dbReference type="ARBA" id="ARBA00023136"/>
    </source>
</evidence>
<dbReference type="PROSITE" id="PS50835">
    <property type="entry name" value="IG_LIKE"/>
    <property type="match status" value="1"/>
</dbReference>
<dbReference type="GO" id="GO:0009897">
    <property type="term" value="C:external side of plasma membrane"/>
    <property type="evidence" value="ECO:0007669"/>
    <property type="project" value="TreeGrafter"/>
</dbReference>
<sequence>NGVSQNSTRTIVVNGVLGGSITLPLELPAGTKAIIWNYRGEASSFTSILFIQLNESKNPQVTKTDPKRGKRLNITQSYSLQVSNLTMTDTGSYTAQITTEDYARDLFTYTLRNGTCEIHLTCIVENTNHNVSVGWQASGITFLREPNLTVSWDPKNSSDQNYTCQAENAVSNLSVSVSAQTLCTDSSQNTDTPGSPGNTVYAQVTHPIQVRPFHSILHHYCYDYSQTYHHNHQHSRLEKATTGLTIPVSAMITPKGRFTLTCFPVFYNCLMF</sequence>
<keyword evidence="7" id="KW-1185">Reference proteome</keyword>
<keyword evidence="4" id="KW-0325">Glycoprotein</keyword>
<feature type="non-terminal residue" evidence="6">
    <location>
        <position position="272"/>
    </location>
</feature>
<evidence type="ECO:0000313" key="6">
    <source>
        <dbReference type="EMBL" id="OBS76402.1"/>
    </source>
</evidence>
<dbReference type="SUPFAM" id="SSF48726">
    <property type="entry name" value="Immunoglobulin"/>
    <property type="match status" value="1"/>
</dbReference>